<proteinExistence type="inferred from homology"/>
<feature type="coiled-coil region" evidence="3">
    <location>
        <begin position="447"/>
        <end position="488"/>
    </location>
</feature>
<dbReference type="Gene3D" id="6.10.30.30">
    <property type="match status" value="1"/>
</dbReference>
<protein>
    <submittedName>
        <fullName evidence="8">Protein diaphanous 3</fullName>
    </submittedName>
</protein>
<feature type="region of interest" description="Disordered" evidence="4">
    <location>
        <begin position="1042"/>
        <end position="1100"/>
    </location>
</feature>
<dbReference type="Pfam" id="PF06367">
    <property type="entry name" value="Drf_FH3"/>
    <property type="match status" value="1"/>
</dbReference>
<dbReference type="SMART" id="SM01140">
    <property type="entry name" value="Drf_GBD"/>
    <property type="match status" value="1"/>
</dbReference>
<reference evidence="8 9" key="1">
    <citation type="submission" date="2015-12" db="EMBL/GenBank/DDBJ databases">
        <title>The genome of Folsomia candida.</title>
        <authorList>
            <person name="Faddeeva A."/>
            <person name="Derks M.F."/>
            <person name="Anvar Y."/>
            <person name="Smit S."/>
            <person name="Van Straalen N."/>
            <person name="Roelofs D."/>
        </authorList>
    </citation>
    <scope>NUCLEOTIDE SEQUENCE [LARGE SCALE GENOMIC DNA]</scope>
    <source>
        <strain evidence="8 9">VU population</strain>
        <tissue evidence="8">Whole body</tissue>
    </source>
</reference>
<dbReference type="Gene3D" id="1.20.58.2220">
    <property type="entry name" value="Formin, FH2 domain"/>
    <property type="match status" value="1"/>
</dbReference>
<sequence length="1100" mass="123571">MSRSSDKTKTSASFLDKLGLGGGAGKGRKHSALTRPHSEADFADLEEMGAKEVILTDREVEEQFQQMLDDMNLSEEKRQPLLEQSIEKKRQLLSMREKGYTSSHRGTQTKISTPEHFIGALSRESRAHLSISKIAHITESLRITLSSHPVSWVKNFGTRGLELILDILNDVYRAQHDKGYISDEYSKIHQECLRCLRSFMNNTYGLKTVFDQKEVFILVARSLDPLRPNVMQEAAKLLAAICILLDVQGHDRVLEAITIAAENQSRDRFSPIVQGVNQRESDSTRACCMQLINAIVNMPEDFEFRIFLRNEFMRAGLYGMIDDLKKTASPDLAIQVEVFIKHKDEDYEELSEKFDLIHNDLEDTNQCFEIIQHLISDTPAEPLFLAILQHLICIRDDHLIRSAYFKLIEECIAQIVLHRSGYDPDFRAKKFEIDVDGLTNLVVEKLRAADEKRNDELTSKLEEALTQKQEADAQIEHFKKQLTDLQEAVKNGGLIKQSDFAFAQGQVAQNYRPGAPVPPPPPMMGMGGGPPPPPPPFPGGMGGPPPPPPPFPGMGGPPPPPPPMMGMGGGPPPPPPFGAAGFGAPGLPLAKPVPEKLPFGMKSKKKWTLDAPMKKANWKTISPGNLKENSFWVKVDEEKLASQDIIEGLYRFSTKPASKAKDDKDNGMSINGKKIKELRVLDAKSAQNLSILLAGSLKQMSFEEVKTCILKCDAEVLTGAILEQLINYLPPPDQLKRLEELQSSYDDLSDAEQFALTISAVKRLVPRLKSMKFKSQYQESVQEIKPGIVAATAACEEIKASKKLAKILELVLLMGNVLNSGSRNGQAVGFEISYLPKLSSTKDVENRQTLLHYLVEKVEIKFPDVLNFDEELIHLDKAARVSVETISKSLRLMEIDLKNLETDLKHSRLLQGPDDRFQDIMTNFAVEGRRQYTILTQMFSKIDTLYSDLADFFVFDKTKYTVEEFLGDIKTFKDQFIQANKDNVKQRENEEKLRRAKEAKIKSEQEKQERIARKKALVDMNAGDGDNTGVMDNLLEALATGQAFQKRKRPPRERSSDNRPALNRSRSRSNIMVMVLSPSSNREIENCDPKPVKNHTGNWN</sequence>
<dbReference type="InterPro" id="IPR010472">
    <property type="entry name" value="FH3_dom"/>
</dbReference>
<keyword evidence="9" id="KW-1185">Reference proteome</keyword>
<dbReference type="PROSITE" id="PS51232">
    <property type="entry name" value="GBD_FH3"/>
    <property type="match status" value="1"/>
</dbReference>
<evidence type="ECO:0000259" key="5">
    <source>
        <dbReference type="PROSITE" id="PS51231"/>
    </source>
</evidence>
<dbReference type="SMART" id="SM01139">
    <property type="entry name" value="Drf_FH3"/>
    <property type="match status" value="1"/>
</dbReference>
<feature type="domain" description="FH2" evidence="7">
    <location>
        <begin position="603"/>
        <end position="1003"/>
    </location>
</feature>
<evidence type="ECO:0000256" key="2">
    <source>
        <dbReference type="ARBA" id="ARBA00023054"/>
    </source>
</evidence>
<dbReference type="GO" id="GO:0005884">
    <property type="term" value="C:actin filament"/>
    <property type="evidence" value="ECO:0007669"/>
    <property type="project" value="TreeGrafter"/>
</dbReference>
<dbReference type="Pfam" id="PF06371">
    <property type="entry name" value="Drf_GBD"/>
    <property type="match status" value="1"/>
</dbReference>
<dbReference type="InterPro" id="IPR014768">
    <property type="entry name" value="GBD/FH3_dom"/>
</dbReference>
<dbReference type="InterPro" id="IPR051412">
    <property type="entry name" value="Formin_Homology_Diaphanous_sf"/>
</dbReference>
<dbReference type="InterPro" id="IPR011989">
    <property type="entry name" value="ARM-like"/>
</dbReference>
<dbReference type="GO" id="GO:0030041">
    <property type="term" value="P:actin filament polymerization"/>
    <property type="evidence" value="ECO:0007669"/>
    <property type="project" value="TreeGrafter"/>
</dbReference>
<dbReference type="PANTHER" id="PTHR45691">
    <property type="entry name" value="PROTEIN DIAPHANOUS"/>
    <property type="match status" value="1"/>
</dbReference>
<evidence type="ECO:0000313" key="8">
    <source>
        <dbReference type="EMBL" id="OXA53082.1"/>
    </source>
</evidence>
<dbReference type="OrthoDB" id="1104827at2759"/>
<dbReference type="Gene3D" id="1.20.58.630">
    <property type="match status" value="1"/>
</dbReference>
<dbReference type="InterPro" id="IPR016024">
    <property type="entry name" value="ARM-type_fold"/>
</dbReference>
<name>A0A226E612_FOLCA</name>
<dbReference type="InterPro" id="IPR015425">
    <property type="entry name" value="FH2_Formin"/>
</dbReference>
<dbReference type="EMBL" id="LNIX01000006">
    <property type="protein sequence ID" value="OXA53082.1"/>
    <property type="molecule type" value="Genomic_DNA"/>
</dbReference>
<evidence type="ECO:0000256" key="1">
    <source>
        <dbReference type="ARBA" id="ARBA00008214"/>
    </source>
</evidence>
<dbReference type="InterPro" id="IPR044933">
    <property type="entry name" value="DIA_GBD_sf"/>
</dbReference>
<dbReference type="Gene3D" id="1.25.10.10">
    <property type="entry name" value="Leucine-rich Repeat Variant"/>
    <property type="match status" value="1"/>
</dbReference>
<comment type="similarity">
    <text evidence="1">Belongs to the formin homology family. Diaphanous subfamily.</text>
</comment>
<dbReference type="PROSITE" id="PS51231">
    <property type="entry name" value="DAD"/>
    <property type="match status" value="1"/>
</dbReference>
<feature type="domain" description="DAD" evidence="5">
    <location>
        <begin position="1026"/>
        <end position="1055"/>
    </location>
</feature>
<feature type="region of interest" description="Disordered" evidence="4">
    <location>
        <begin position="515"/>
        <end position="569"/>
    </location>
</feature>
<feature type="region of interest" description="Disordered" evidence="4">
    <location>
        <begin position="1"/>
        <end position="45"/>
    </location>
</feature>
<dbReference type="STRING" id="158441.A0A226E612"/>
<accession>A0A226E612</accession>
<dbReference type="GO" id="GO:0031267">
    <property type="term" value="F:small GTPase binding"/>
    <property type="evidence" value="ECO:0007669"/>
    <property type="project" value="InterPro"/>
</dbReference>
<dbReference type="AlphaFoldDB" id="A0A226E612"/>
<comment type="caution">
    <text evidence="8">The sequence shown here is derived from an EMBL/GenBank/DDBJ whole genome shotgun (WGS) entry which is preliminary data.</text>
</comment>
<feature type="region of interest" description="Disordered" evidence="4">
    <location>
        <begin position="988"/>
        <end position="1008"/>
    </location>
</feature>
<dbReference type="SUPFAM" id="SSF48371">
    <property type="entry name" value="ARM repeat"/>
    <property type="match status" value="1"/>
</dbReference>
<dbReference type="GO" id="GO:0003779">
    <property type="term" value="F:actin binding"/>
    <property type="evidence" value="ECO:0007669"/>
    <property type="project" value="InterPro"/>
</dbReference>
<dbReference type="Proteomes" id="UP000198287">
    <property type="component" value="Unassembled WGS sequence"/>
</dbReference>
<feature type="domain" description="GBD/FH3" evidence="6">
    <location>
        <begin position="52"/>
        <end position="423"/>
    </location>
</feature>
<dbReference type="PROSITE" id="PS51444">
    <property type="entry name" value="FH2"/>
    <property type="match status" value="1"/>
</dbReference>
<dbReference type="Pfam" id="PF02181">
    <property type="entry name" value="FH2"/>
    <property type="match status" value="1"/>
</dbReference>
<dbReference type="OMA" id="WEVKNPM"/>
<dbReference type="Gene3D" id="1.10.20.40">
    <property type="entry name" value="Formin, diaphanous GTPase-binding domain"/>
    <property type="match status" value="1"/>
</dbReference>
<gene>
    <name evidence="8" type="ORF">Fcan01_12048</name>
</gene>
<keyword evidence="2 3" id="KW-0175">Coiled coil</keyword>
<dbReference type="Gene3D" id="1.10.238.150">
    <property type="entry name" value="Formin, FH3 diaphanous domain"/>
    <property type="match status" value="1"/>
</dbReference>
<dbReference type="InterPro" id="IPR010473">
    <property type="entry name" value="GTPase-bd"/>
</dbReference>
<evidence type="ECO:0000259" key="7">
    <source>
        <dbReference type="PROSITE" id="PS51444"/>
    </source>
</evidence>
<dbReference type="PANTHER" id="PTHR45691:SF6">
    <property type="entry name" value="PROTEIN DIAPHANOUS"/>
    <property type="match status" value="1"/>
</dbReference>
<dbReference type="SMART" id="SM00498">
    <property type="entry name" value="FH2"/>
    <property type="match status" value="1"/>
</dbReference>
<evidence type="ECO:0000256" key="4">
    <source>
        <dbReference type="SAM" id="MobiDB-lite"/>
    </source>
</evidence>
<dbReference type="InterPro" id="IPR014767">
    <property type="entry name" value="DAD_dom"/>
</dbReference>
<dbReference type="SUPFAM" id="SSF101447">
    <property type="entry name" value="Formin homology 2 domain (FH2 domain)"/>
    <property type="match status" value="1"/>
</dbReference>
<feature type="compositionally biased region" description="Basic and acidic residues" evidence="4">
    <location>
        <begin position="1082"/>
        <end position="1091"/>
    </location>
</feature>
<dbReference type="InterPro" id="IPR042201">
    <property type="entry name" value="FH2_Formin_sf"/>
</dbReference>
<evidence type="ECO:0000313" key="9">
    <source>
        <dbReference type="Proteomes" id="UP000198287"/>
    </source>
</evidence>
<evidence type="ECO:0000256" key="3">
    <source>
        <dbReference type="SAM" id="Coils"/>
    </source>
</evidence>
<organism evidence="8 9">
    <name type="scientific">Folsomia candida</name>
    <name type="common">Springtail</name>
    <dbReference type="NCBI Taxonomy" id="158441"/>
    <lineage>
        <taxon>Eukaryota</taxon>
        <taxon>Metazoa</taxon>
        <taxon>Ecdysozoa</taxon>
        <taxon>Arthropoda</taxon>
        <taxon>Hexapoda</taxon>
        <taxon>Collembola</taxon>
        <taxon>Entomobryomorpha</taxon>
        <taxon>Isotomoidea</taxon>
        <taxon>Isotomidae</taxon>
        <taxon>Proisotominae</taxon>
        <taxon>Folsomia</taxon>
    </lineage>
</organism>
<evidence type="ECO:0000259" key="6">
    <source>
        <dbReference type="PROSITE" id="PS51232"/>
    </source>
</evidence>